<evidence type="ECO:0000259" key="9">
    <source>
        <dbReference type="Pfam" id="PF10516"/>
    </source>
</evidence>
<evidence type="ECO:0000256" key="2">
    <source>
        <dbReference type="ARBA" id="ARBA00008402"/>
    </source>
</evidence>
<feature type="compositionally biased region" description="Acidic residues" evidence="8">
    <location>
        <begin position="245"/>
        <end position="255"/>
    </location>
</feature>
<keyword evidence="5" id="KW-0539">Nucleus</keyword>
<dbReference type="PANTHER" id="PTHR15081:SF1">
    <property type="entry name" value="NUCLEAR AUTOANTIGENIC SPERM PROTEIN"/>
    <property type="match status" value="1"/>
</dbReference>
<dbReference type="InParanoid" id="A0A7M7K4W7"/>
<feature type="region of interest" description="Disordered" evidence="8">
    <location>
        <begin position="1"/>
        <end position="122"/>
    </location>
</feature>
<reference evidence="10" key="1">
    <citation type="submission" date="2021-01" db="UniProtKB">
        <authorList>
            <consortium name="EnsemblMetazoa"/>
        </authorList>
    </citation>
    <scope>IDENTIFICATION</scope>
</reference>
<dbReference type="PROSITE" id="PS50005">
    <property type="entry name" value="TPR"/>
    <property type="match status" value="1"/>
</dbReference>
<dbReference type="OMA" id="IDDIDAC"/>
<protein>
    <recommendedName>
        <fullName evidence="9">Tetratricopeptide SHNi-TPR domain-containing protein</fullName>
    </recommendedName>
</protein>
<evidence type="ECO:0000256" key="5">
    <source>
        <dbReference type="ARBA" id="ARBA00023242"/>
    </source>
</evidence>
<evidence type="ECO:0000313" key="11">
    <source>
        <dbReference type="Proteomes" id="UP000594260"/>
    </source>
</evidence>
<feature type="compositionally biased region" description="Acidic residues" evidence="8">
    <location>
        <begin position="194"/>
        <end position="212"/>
    </location>
</feature>
<feature type="repeat" description="TPR" evidence="6">
    <location>
        <begin position="305"/>
        <end position="338"/>
    </location>
</feature>
<keyword evidence="3" id="KW-0677">Repeat</keyword>
<evidence type="ECO:0000256" key="7">
    <source>
        <dbReference type="SAM" id="Coils"/>
    </source>
</evidence>
<sequence>MTAAEANVVVQEKEGEKKDVQNTEASENQKSVTGAEAGDNHEISDNKSKKQAKDSDPAEKDGKEPTAESPATDDAKDCATTTPRTDKSPVDETAPEKKTEDKTETSSESKTETKESTDPAVEAKLCLIQGKRNMLVQDYAMAVESLQRACELLAAKFGDDASQCAEALHYYGKALLELHRKESDALNDMGNQEATEDDSSDENEGEEEEEKETEDKKEEKERDGSSGEGKTNNDDAAGQVIKEEGQEEEDLEESDPNTADKEVQEAPDDDEDISNLQIAFEVLELAKKIYKRDAEKDPQLYLKAADCLLSLGEINLESDTYDRAIDDFEGCLRIQQEMLPRDARALAETNYQLGLTYSFVNKYEQSAAYFGDALQILELKVSNLKKSIDDEKTKGKLSSCEEDVIKRAEQEIDEIQQLLPEIVAKMEDAKEMQKDNVQSDKEKIIGEMMNRLPEASPVKKETKVNVISSSLIKKKRPADEAIDATASFSGDQAEKKFKTN</sequence>
<feature type="domain" description="Tetratricopeptide SHNi-TPR" evidence="9">
    <location>
        <begin position="305"/>
        <end position="341"/>
    </location>
</feature>
<evidence type="ECO:0000256" key="4">
    <source>
        <dbReference type="ARBA" id="ARBA00022803"/>
    </source>
</evidence>
<dbReference type="EnsemblMetazoa" id="XM_022805935">
    <property type="protein sequence ID" value="XP_022661670"/>
    <property type="gene ID" value="LOC111250524"/>
</dbReference>
<feature type="compositionally biased region" description="Basic and acidic residues" evidence="8">
    <location>
        <begin position="213"/>
        <end position="225"/>
    </location>
</feature>
<dbReference type="GO" id="GO:0042393">
    <property type="term" value="F:histone binding"/>
    <property type="evidence" value="ECO:0007669"/>
    <property type="project" value="TreeGrafter"/>
</dbReference>
<dbReference type="Gene3D" id="1.25.40.10">
    <property type="entry name" value="Tetratricopeptide repeat domain"/>
    <property type="match status" value="1"/>
</dbReference>
<evidence type="ECO:0000256" key="6">
    <source>
        <dbReference type="PROSITE-ProRule" id="PRU00339"/>
    </source>
</evidence>
<feature type="coiled-coil region" evidence="7">
    <location>
        <begin position="374"/>
        <end position="425"/>
    </location>
</feature>
<keyword evidence="7" id="KW-0175">Coiled coil</keyword>
<dbReference type="InterPro" id="IPR019734">
    <property type="entry name" value="TPR_rpt"/>
</dbReference>
<dbReference type="GO" id="GO:0005654">
    <property type="term" value="C:nucleoplasm"/>
    <property type="evidence" value="ECO:0007669"/>
    <property type="project" value="TreeGrafter"/>
</dbReference>
<dbReference type="RefSeq" id="XP_022661670.1">
    <property type="nucleotide sequence ID" value="XM_022805935.1"/>
</dbReference>
<dbReference type="Pfam" id="PF10516">
    <property type="entry name" value="SHNi-TPR"/>
    <property type="match status" value="1"/>
</dbReference>
<feature type="compositionally biased region" description="Polar residues" evidence="8">
    <location>
        <begin position="22"/>
        <end position="32"/>
    </location>
</feature>
<dbReference type="InterPro" id="IPR019544">
    <property type="entry name" value="Tetratricopeptide_SHNi-TPR_dom"/>
</dbReference>
<accession>A0A7M7K4W7</accession>
<feature type="compositionally biased region" description="Basic and acidic residues" evidence="8">
    <location>
        <begin position="11"/>
        <end position="21"/>
    </location>
</feature>
<dbReference type="GO" id="GO:0006335">
    <property type="term" value="P:DNA replication-dependent chromatin assembly"/>
    <property type="evidence" value="ECO:0007669"/>
    <property type="project" value="TreeGrafter"/>
</dbReference>
<feature type="compositionally biased region" description="Basic and acidic residues" evidence="8">
    <location>
        <begin position="38"/>
        <end position="66"/>
    </location>
</feature>
<dbReference type="AlphaFoldDB" id="A0A7M7K4W7"/>
<evidence type="ECO:0000313" key="10">
    <source>
        <dbReference type="EnsemblMetazoa" id="XP_022661670"/>
    </source>
</evidence>
<evidence type="ECO:0000256" key="8">
    <source>
        <dbReference type="SAM" id="MobiDB-lite"/>
    </source>
</evidence>
<comment type="subcellular location">
    <subcellularLocation>
        <location evidence="1">Nucleus</location>
    </subcellularLocation>
</comment>
<keyword evidence="11" id="KW-1185">Reference proteome</keyword>
<evidence type="ECO:0000256" key="1">
    <source>
        <dbReference type="ARBA" id="ARBA00004123"/>
    </source>
</evidence>
<dbReference type="SUPFAM" id="SSF48452">
    <property type="entry name" value="TPR-like"/>
    <property type="match status" value="1"/>
</dbReference>
<dbReference type="GO" id="GO:0034080">
    <property type="term" value="P:CENP-A containing chromatin assembly"/>
    <property type="evidence" value="ECO:0007669"/>
    <property type="project" value="TreeGrafter"/>
</dbReference>
<dbReference type="InterPro" id="IPR011990">
    <property type="entry name" value="TPR-like_helical_dom_sf"/>
</dbReference>
<dbReference type="PANTHER" id="PTHR15081">
    <property type="entry name" value="NUCLEAR AUTOANTIGENIC SPERM PROTEIN NASP -RELATED"/>
    <property type="match status" value="1"/>
</dbReference>
<dbReference type="Proteomes" id="UP000594260">
    <property type="component" value="Unplaced"/>
</dbReference>
<name>A0A7M7K4W7_VARDE</name>
<organism evidence="10 11">
    <name type="scientific">Varroa destructor</name>
    <name type="common">Honeybee mite</name>
    <dbReference type="NCBI Taxonomy" id="109461"/>
    <lineage>
        <taxon>Eukaryota</taxon>
        <taxon>Metazoa</taxon>
        <taxon>Ecdysozoa</taxon>
        <taxon>Arthropoda</taxon>
        <taxon>Chelicerata</taxon>
        <taxon>Arachnida</taxon>
        <taxon>Acari</taxon>
        <taxon>Parasitiformes</taxon>
        <taxon>Mesostigmata</taxon>
        <taxon>Gamasina</taxon>
        <taxon>Dermanyssoidea</taxon>
        <taxon>Varroidae</taxon>
        <taxon>Varroa</taxon>
    </lineage>
</organism>
<dbReference type="OrthoDB" id="5587616at2759"/>
<dbReference type="FunCoup" id="A0A7M7K4W7">
    <property type="interactions" value="218"/>
</dbReference>
<keyword evidence="4 6" id="KW-0802">TPR repeat</keyword>
<proteinExistence type="inferred from homology"/>
<dbReference type="KEGG" id="vde:111250524"/>
<comment type="similarity">
    <text evidence="2">Belongs to the NASP family.</text>
</comment>
<feature type="region of interest" description="Disordered" evidence="8">
    <location>
        <begin position="190"/>
        <end position="274"/>
    </location>
</feature>
<dbReference type="InterPro" id="IPR051730">
    <property type="entry name" value="NASP-like"/>
</dbReference>
<evidence type="ECO:0000256" key="3">
    <source>
        <dbReference type="ARBA" id="ARBA00022737"/>
    </source>
</evidence>
<feature type="compositionally biased region" description="Basic and acidic residues" evidence="8">
    <location>
        <begin position="84"/>
        <end position="117"/>
    </location>
</feature>
<dbReference type="GeneID" id="111250524"/>